<reference evidence="1" key="1">
    <citation type="journal article" date="2018" name="Genome Biol.">
        <title>SKESA: strategic k-mer extension for scrupulous assemblies.</title>
        <authorList>
            <person name="Souvorov A."/>
            <person name="Agarwala R."/>
            <person name="Lipman D.J."/>
        </authorList>
    </citation>
    <scope>NUCLEOTIDE SEQUENCE</scope>
    <source>
        <strain evidence="1">MA.CCC_P4</strain>
    </source>
</reference>
<sequence>MRNGCCLVVAECLPGQQRNAIDGRLGPLLYPLNDLIHKVGADTLTIQPRMSFLYELASSC</sequence>
<organism evidence="1">
    <name type="scientific">Salmonella enterica</name>
    <name type="common">Salmonella choleraesuis</name>
    <dbReference type="NCBI Taxonomy" id="28901"/>
    <lineage>
        <taxon>Bacteria</taxon>
        <taxon>Pseudomonadati</taxon>
        <taxon>Pseudomonadota</taxon>
        <taxon>Gammaproteobacteria</taxon>
        <taxon>Enterobacterales</taxon>
        <taxon>Enterobacteriaceae</taxon>
        <taxon>Salmonella</taxon>
    </lineage>
</organism>
<evidence type="ECO:0000313" key="1">
    <source>
        <dbReference type="EMBL" id="HAF2412806.1"/>
    </source>
</evidence>
<comment type="caution">
    <text evidence="1">The sequence shown here is derived from an EMBL/GenBank/DDBJ whole genome shotgun (WGS) entry which is preliminary data.</text>
</comment>
<dbReference type="AlphaFoldDB" id="A0A744CBM8"/>
<reference evidence="1" key="2">
    <citation type="submission" date="2020-02" db="EMBL/GenBank/DDBJ databases">
        <authorList>
            <consortium name="NCBI Pathogen Detection Project"/>
        </authorList>
    </citation>
    <scope>NUCLEOTIDE SEQUENCE</scope>
    <source>
        <strain evidence="1">MA.CCC_P4</strain>
    </source>
</reference>
<gene>
    <name evidence="1" type="ORF">G8N70_003143</name>
</gene>
<dbReference type="EMBL" id="DAAUQJ010000006">
    <property type="protein sequence ID" value="HAF2412806.1"/>
    <property type="molecule type" value="Genomic_DNA"/>
</dbReference>
<accession>A0A744CBM8</accession>
<protein>
    <submittedName>
        <fullName evidence="1">Uncharacterized protein</fullName>
    </submittedName>
</protein>
<proteinExistence type="predicted"/>
<name>A0A744CBM8_SALER</name>